<keyword evidence="1" id="KW-0175">Coiled coil</keyword>
<dbReference type="EMBL" id="GL376603">
    <property type="status" value="NOT_ANNOTATED_CDS"/>
    <property type="molecule type" value="Genomic_DNA"/>
</dbReference>
<protein>
    <submittedName>
        <fullName evidence="3">Uncharacterized protein</fullName>
    </submittedName>
</protein>
<dbReference type="AlphaFoldDB" id="K3WDW0"/>
<evidence type="ECO:0000313" key="4">
    <source>
        <dbReference type="Proteomes" id="UP000019132"/>
    </source>
</evidence>
<dbReference type="Proteomes" id="UP000019132">
    <property type="component" value="Unassembled WGS sequence"/>
</dbReference>
<sequence>MCDASTDIRDPITNDAYSLVIRGSYLDEVFDADDEQVHLPQIARCIRRQISQLSKANVTQSQVSQLYEAKTQASSLAAKSHQLEQTVPDMSSFIEFVSALSGVESERALSNLVTAYLKKLLLMHSNTMNLVDELDRVARDEHNDGSLDEAIDVAATALEMDNILRLRISSPYHDGSGLSAVCVARMGSMAAPLNAQKQDLLRQVAPIIGSALHRIRSEAKVNRQLCVIASAQSEIDRLVAKKKELQNQLQAHDDFQLRLGDQNALAAENKKLEAQLSKMASKLEAYARETSEQQSVLVARDKTITQLSFELEQSAKVVVELRYMEEENAERQQRETKLEKKILKQRLQLKNLVSELGSWKQKESFNQREIAQLQRQIATMSERQQQTSATVKSSSTRRSQSSRLYDQMQQQIQGRKQLNLAQELRQLAAMEVREMKVRNREQ</sequence>
<feature type="coiled-coil region" evidence="1">
    <location>
        <begin position="228"/>
        <end position="289"/>
    </location>
</feature>
<reference evidence="3" key="3">
    <citation type="submission" date="2015-02" db="UniProtKB">
        <authorList>
            <consortium name="EnsemblProtists"/>
        </authorList>
    </citation>
    <scope>IDENTIFICATION</scope>
    <source>
        <strain evidence="3">DAOM BR144</strain>
    </source>
</reference>
<proteinExistence type="predicted"/>
<dbReference type="InParanoid" id="K3WDW0"/>
<reference evidence="4" key="2">
    <citation type="submission" date="2010-04" db="EMBL/GenBank/DDBJ databases">
        <authorList>
            <person name="Buell R."/>
            <person name="Hamilton J."/>
            <person name="Hostetler J."/>
        </authorList>
    </citation>
    <scope>NUCLEOTIDE SEQUENCE [LARGE SCALE GENOMIC DNA]</scope>
    <source>
        <strain evidence="4">DAOM:BR144</strain>
    </source>
</reference>
<feature type="compositionally biased region" description="Polar residues" evidence="2">
    <location>
        <begin position="381"/>
        <end position="392"/>
    </location>
</feature>
<feature type="compositionally biased region" description="Low complexity" evidence="2">
    <location>
        <begin position="393"/>
        <end position="403"/>
    </location>
</feature>
<evidence type="ECO:0000313" key="3">
    <source>
        <dbReference type="EnsemblProtists" id="PYU1_T003151"/>
    </source>
</evidence>
<reference evidence="4" key="1">
    <citation type="journal article" date="2010" name="Genome Biol.">
        <title>Genome sequence of the necrotrophic plant pathogen Pythium ultimum reveals original pathogenicity mechanisms and effector repertoire.</title>
        <authorList>
            <person name="Levesque C.A."/>
            <person name="Brouwer H."/>
            <person name="Cano L."/>
            <person name="Hamilton J.P."/>
            <person name="Holt C."/>
            <person name="Huitema E."/>
            <person name="Raffaele S."/>
            <person name="Robideau G.P."/>
            <person name="Thines M."/>
            <person name="Win J."/>
            <person name="Zerillo M.M."/>
            <person name="Beakes G.W."/>
            <person name="Boore J.L."/>
            <person name="Busam D."/>
            <person name="Dumas B."/>
            <person name="Ferriera S."/>
            <person name="Fuerstenberg S.I."/>
            <person name="Gachon C.M."/>
            <person name="Gaulin E."/>
            <person name="Govers F."/>
            <person name="Grenville-Briggs L."/>
            <person name="Horner N."/>
            <person name="Hostetler J."/>
            <person name="Jiang R.H."/>
            <person name="Johnson J."/>
            <person name="Krajaejun T."/>
            <person name="Lin H."/>
            <person name="Meijer H.J."/>
            <person name="Moore B."/>
            <person name="Morris P."/>
            <person name="Phuntmart V."/>
            <person name="Puiu D."/>
            <person name="Shetty J."/>
            <person name="Stajich J.E."/>
            <person name="Tripathy S."/>
            <person name="Wawra S."/>
            <person name="van West P."/>
            <person name="Whitty B.R."/>
            <person name="Coutinho P.M."/>
            <person name="Henrissat B."/>
            <person name="Martin F."/>
            <person name="Thomas P.D."/>
            <person name="Tyler B.M."/>
            <person name="De Vries R.P."/>
            <person name="Kamoun S."/>
            <person name="Yandell M."/>
            <person name="Tisserat N."/>
            <person name="Buell C.R."/>
        </authorList>
    </citation>
    <scope>NUCLEOTIDE SEQUENCE</scope>
    <source>
        <strain evidence="4">DAOM:BR144</strain>
    </source>
</reference>
<dbReference type="EnsemblProtists" id="PYU1_T003151">
    <property type="protein sequence ID" value="PYU1_T003151"/>
    <property type="gene ID" value="PYU1_G003145"/>
</dbReference>
<dbReference type="HOGENOM" id="CLU_620405_0_0_1"/>
<organism evidence="3 4">
    <name type="scientific">Globisporangium ultimum (strain ATCC 200006 / CBS 805.95 / DAOM BR144)</name>
    <name type="common">Pythium ultimum</name>
    <dbReference type="NCBI Taxonomy" id="431595"/>
    <lineage>
        <taxon>Eukaryota</taxon>
        <taxon>Sar</taxon>
        <taxon>Stramenopiles</taxon>
        <taxon>Oomycota</taxon>
        <taxon>Peronosporomycetes</taxon>
        <taxon>Pythiales</taxon>
        <taxon>Pythiaceae</taxon>
        <taxon>Globisporangium</taxon>
    </lineage>
</organism>
<name>K3WDW0_GLOUD</name>
<keyword evidence="4" id="KW-1185">Reference proteome</keyword>
<evidence type="ECO:0000256" key="1">
    <source>
        <dbReference type="SAM" id="Coils"/>
    </source>
</evidence>
<evidence type="ECO:0000256" key="2">
    <source>
        <dbReference type="SAM" id="MobiDB-lite"/>
    </source>
</evidence>
<dbReference type="VEuPathDB" id="FungiDB:PYU1_G003145"/>
<feature type="region of interest" description="Disordered" evidence="2">
    <location>
        <begin position="381"/>
        <end position="408"/>
    </location>
</feature>
<dbReference type="eggNOG" id="ENOG502T3GX">
    <property type="taxonomic scope" value="Eukaryota"/>
</dbReference>
<accession>K3WDW0</accession>